<feature type="transmembrane region" description="Helical" evidence="1">
    <location>
        <begin position="27"/>
        <end position="52"/>
    </location>
</feature>
<proteinExistence type="predicted"/>
<dbReference type="AlphaFoldDB" id="A0A2P2J1E5"/>
<protein>
    <submittedName>
        <fullName evidence="2">Uncharacterized protein</fullName>
    </submittedName>
</protein>
<evidence type="ECO:0000313" key="2">
    <source>
        <dbReference type="EMBL" id="MBW87298.1"/>
    </source>
</evidence>
<keyword evidence="1" id="KW-0812">Transmembrane</keyword>
<evidence type="ECO:0000256" key="1">
    <source>
        <dbReference type="SAM" id="Phobius"/>
    </source>
</evidence>
<keyword evidence="1" id="KW-1133">Transmembrane helix</keyword>
<dbReference type="EMBL" id="GGEC01006815">
    <property type="protein sequence ID" value="MBW87298.1"/>
    <property type="molecule type" value="Transcribed_RNA"/>
</dbReference>
<accession>A0A2P2J1E5</accession>
<reference evidence="2" key="1">
    <citation type="submission" date="2018-02" db="EMBL/GenBank/DDBJ databases">
        <title>Rhizophora mucronata_Transcriptome.</title>
        <authorList>
            <person name="Meera S.P."/>
            <person name="Sreeshan A."/>
            <person name="Augustine A."/>
        </authorList>
    </citation>
    <scope>NUCLEOTIDE SEQUENCE</scope>
    <source>
        <tissue evidence="2">Leaf</tissue>
    </source>
</reference>
<sequence>MMKGASEVPAINCNAETKKSATTNSRFIAELAIGFAPSLPDCYMLLFFYFFLF</sequence>
<organism evidence="2">
    <name type="scientific">Rhizophora mucronata</name>
    <name type="common">Asiatic mangrove</name>
    <dbReference type="NCBI Taxonomy" id="61149"/>
    <lineage>
        <taxon>Eukaryota</taxon>
        <taxon>Viridiplantae</taxon>
        <taxon>Streptophyta</taxon>
        <taxon>Embryophyta</taxon>
        <taxon>Tracheophyta</taxon>
        <taxon>Spermatophyta</taxon>
        <taxon>Magnoliopsida</taxon>
        <taxon>eudicotyledons</taxon>
        <taxon>Gunneridae</taxon>
        <taxon>Pentapetalae</taxon>
        <taxon>rosids</taxon>
        <taxon>fabids</taxon>
        <taxon>Malpighiales</taxon>
        <taxon>Rhizophoraceae</taxon>
        <taxon>Rhizophora</taxon>
    </lineage>
</organism>
<keyword evidence="1" id="KW-0472">Membrane</keyword>
<name>A0A2P2J1E5_RHIMU</name>